<evidence type="ECO:0000313" key="2">
    <source>
        <dbReference type="Proteomes" id="UP000821845"/>
    </source>
</evidence>
<evidence type="ECO:0000313" key="1">
    <source>
        <dbReference type="EMBL" id="KAH6933041.1"/>
    </source>
</evidence>
<sequence length="313" mass="32937">MTQSQQDLQGLASDENVNENAGSSRTDHGKNAQPFSIIGLPKARSVLAMLLEGMDVGQVDLQDRHKGANGLMQDIDGRTALHLCAASSKPAALGCASLLLDAEPSLTGWQDYQGCTPLHLAVASGTMAVVDFLTQRSSDELNALDDLFRTPLHWAAILGRLEVSRLLLERGADASLTDRAGATPLYYACTSSSEQAGLLVALFLTHHREVEHLDLALQGAALAGNVAAVRALHCYEMHPEAAHAAVQAAAARGNLEVLQWLLDHFGSPKGPWQQLTPLGVAACGGHSSCVLALLDVGASAHGVDAGGRTALHW</sequence>
<protein>
    <submittedName>
        <fullName evidence="1">Uncharacterized protein</fullName>
    </submittedName>
</protein>
<keyword evidence="2" id="KW-1185">Reference proteome</keyword>
<organism evidence="1 2">
    <name type="scientific">Hyalomma asiaticum</name>
    <name type="common">Tick</name>
    <dbReference type="NCBI Taxonomy" id="266040"/>
    <lineage>
        <taxon>Eukaryota</taxon>
        <taxon>Metazoa</taxon>
        <taxon>Ecdysozoa</taxon>
        <taxon>Arthropoda</taxon>
        <taxon>Chelicerata</taxon>
        <taxon>Arachnida</taxon>
        <taxon>Acari</taxon>
        <taxon>Parasitiformes</taxon>
        <taxon>Ixodida</taxon>
        <taxon>Ixodoidea</taxon>
        <taxon>Ixodidae</taxon>
        <taxon>Hyalomminae</taxon>
        <taxon>Hyalomma</taxon>
    </lineage>
</organism>
<dbReference type="EMBL" id="CM023484">
    <property type="protein sequence ID" value="KAH6933041.1"/>
    <property type="molecule type" value="Genomic_DNA"/>
</dbReference>
<comment type="caution">
    <text evidence="1">The sequence shown here is derived from an EMBL/GenBank/DDBJ whole genome shotgun (WGS) entry which is preliminary data.</text>
</comment>
<proteinExistence type="predicted"/>
<reference evidence="1" key="1">
    <citation type="submission" date="2020-05" db="EMBL/GenBank/DDBJ databases">
        <title>Large-scale comparative analyses of tick genomes elucidate their genetic diversity and vector capacities.</title>
        <authorList>
            <person name="Jia N."/>
            <person name="Wang J."/>
            <person name="Shi W."/>
            <person name="Du L."/>
            <person name="Sun Y."/>
            <person name="Zhan W."/>
            <person name="Jiang J."/>
            <person name="Wang Q."/>
            <person name="Zhang B."/>
            <person name="Ji P."/>
            <person name="Sakyi L.B."/>
            <person name="Cui X."/>
            <person name="Yuan T."/>
            <person name="Jiang B."/>
            <person name="Yang W."/>
            <person name="Lam T.T.-Y."/>
            <person name="Chang Q."/>
            <person name="Ding S."/>
            <person name="Wang X."/>
            <person name="Zhu J."/>
            <person name="Ruan X."/>
            <person name="Zhao L."/>
            <person name="Wei J."/>
            <person name="Que T."/>
            <person name="Du C."/>
            <person name="Cheng J."/>
            <person name="Dai P."/>
            <person name="Han X."/>
            <person name="Huang E."/>
            <person name="Gao Y."/>
            <person name="Liu J."/>
            <person name="Shao H."/>
            <person name="Ye R."/>
            <person name="Li L."/>
            <person name="Wei W."/>
            <person name="Wang X."/>
            <person name="Wang C."/>
            <person name="Yang T."/>
            <person name="Huo Q."/>
            <person name="Li W."/>
            <person name="Guo W."/>
            <person name="Chen H."/>
            <person name="Zhou L."/>
            <person name="Ni X."/>
            <person name="Tian J."/>
            <person name="Zhou Y."/>
            <person name="Sheng Y."/>
            <person name="Liu T."/>
            <person name="Pan Y."/>
            <person name="Xia L."/>
            <person name="Li J."/>
            <person name="Zhao F."/>
            <person name="Cao W."/>
        </authorList>
    </citation>
    <scope>NUCLEOTIDE SEQUENCE</scope>
    <source>
        <strain evidence="1">Hyas-2018</strain>
    </source>
</reference>
<name>A0ACB7SG80_HYAAI</name>
<gene>
    <name evidence="1" type="ORF">HPB50_011703</name>
</gene>
<accession>A0ACB7SG80</accession>
<dbReference type="Proteomes" id="UP000821845">
    <property type="component" value="Chromosome 4"/>
</dbReference>